<accession>A0ABP8JBD0</accession>
<comment type="caution">
    <text evidence="1">The sequence shown here is derived from an EMBL/GenBank/DDBJ whole genome shotgun (WGS) entry which is preliminary data.</text>
</comment>
<gene>
    <name evidence="1" type="ORF">GCM10023186_34310</name>
</gene>
<protein>
    <submittedName>
        <fullName evidence="1">TIGR02117 family protein</fullName>
    </submittedName>
</protein>
<evidence type="ECO:0000313" key="2">
    <source>
        <dbReference type="Proteomes" id="UP001500454"/>
    </source>
</evidence>
<dbReference type="Proteomes" id="UP001500454">
    <property type="component" value="Unassembled WGS sequence"/>
</dbReference>
<evidence type="ECO:0000313" key="1">
    <source>
        <dbReference type="EMBL" id="GAA4388068.1"/>
    </source>
</evidence>
<sequence length="228" mass="25285">MSMVLPAVRFLMSAFVVFIVLLMGGSVVPRNANFRETPDGVPIYVVSNGFHTDLLMPLYETRSGIRWLDTLGQPALTAAFGAHEYVAFGWGNEAFFLESYAGGFPKAGTVARALLPGRTLMHVDFYRQDPAAGKHVVPLRISVAQYQELSRYIARSFQPDSAGRRVLRNAHGYTAEDFFFLARGQYHALRTCNDWTNQGLRQAGIRSALKAPLAASVLFQVRRAAARK</sequence>
<dbReference type="EMBL" id="BAABHA010000010">
    <property type="protein sequence ID" value="GAA4388068.1"/>
    <property type="molecule type" value="Genomic_DNA"/>
</dbReference>
<proteinExistence type="predicted"/>
<name>A0ABP8JBD0_9BACT</name>
<dbReference type="Pfam" id="PF09601">
    <property type="entry name" value="DUF2459"/>
    <property type="match status" value="1"/>
</dbReference>
<dbReference type="InterPro" id="IPR011727">
    <property type="entry name" value="CHP02117"/>
</dbReference>
<reference evidence="2" key="1">
    <citation type="journal article" date="2019" name="Int. J. Syst. Evol. Microbiol.">
        <title>The Global Catalogue of Microorganisms (GCM) 10K type strain sequencing project: providing services to taxonomists for standard genome sequencing and annotation.</title>
        <authorList>
            <consortium name="The Broad Institute Genomics Platform"/>
            <consortium name="The Broad Institute Genome Sequencing Center for Infectious Disease"/>
            <person name="Wu L."/>
            <person name="Ma J."/>
        </authorList>
    </citation>
    <scope>NUCLEOTIDE SEQUENCE [LARGE SCALE GENOMIC DNA]</scope>
    <source>
        <strain evidence="2">JCM 17924</strain>
    </source>
</reference>
<keyword evidence="2" id="KW-1185">Reference proteome</keyword>
<dbReference type="NCBIfam" id="TIGR02117">
    <property type="entry name" value="chp_urease_rgn"/>
    <property type="match status" value="1"/>
</dbReference>
<organism evidence="1 2">
    <name type="scientific">Hymenobacter koreensis</name>
    <dbReference type="NCBI Taxonomy" id="1084523"/>
    <lineage>
        <taxon>Bacteria</taxon>
        <taxon>Pseudomonadati</taxon>
        <taxon>Bacteroidota</taxon>
        <taxon>Cytophagia</taxon>
        <taxon>Cytophagales</taxon>
        <taxon>Hymenobacteraceae</taxon>
        <taxon>Hymenobacter</taxon>
    </lineage>
</organism>